<keyword evidence="5 10" id="KW-0479">Metal-binding</keyword>
<dbReference type="EMBL" id="LT607756">
    <property type="protein sequence ID" value="SCG86568.1"/>
    <property type="molecule type" value="Genomic_DNA"/>
</dbReference>
<dbReference type="GO" id="GO:0051539">
    <property type="term" value="F:4 iron, 4 sulfur cluster binding"/>
    <property type="evidence" value="ECO:0007669"/>
    <property type="project" value="UniProtKB-KW"/>
</dbReference>
<dbReference type="GeneID" id="30412856"/>
<proteinExistence type="inferred from homology"/>
<keyword evidence="6 10" id="KW-0408">Iron</keyword>
<keyword evidence="8 10" id="KW-0456">Lyase</keyword>
<dbReference type="SFLD" id="SFLDF00294">
    <property type="entry name" value="7_8-didemethyl-8-hydroxy-5-dea"/>
    <property type="match status" value="1"/>
</dbReference>
<dbReference type="InterPro" id="IPR006638">
    <property type="entry name" value="Elp3/MiaA/NifB-like_rSAM"/>
</dbReference>
<dbReference type="PANTHER" id="PTHR43076:SF15">
    <property type="entry name" value="7,8-DIDEMETHYL-8-HYDROXY-5-DEAZARIBOFLAVIN SYNTHASE"/>
    <property type="match status" value="1"/>
</dbReference>
<dbReference type="GO" id="GO:0044689">
    <property type="term" value="F:7,8-didemethyl-8-hydroxy-5-deazariboflavin synthase activity"/>
    <property type="evidence" value="ECO:0007669"/>
    <property type="project" value="UniProtKB-EC"/>
</dbReference>
<dbReference type="UniPathway" id="UPA00072"/>
<dbReference type="SMART" id="SM00729">
    <property type="entry name" value="Elp3"/>
    <property type="match status" value="1"/>
</dbReference>
<evidence type="ECO:0000259" key="11">
    <source>
        <dbReference type="PROSITE" id="PS51918"/>
    </source>
</evidence>
<dbReference type="GO" id="GO:0005506">
    <property type="term" value="F:iron ion binding"/>
    <property type="evidence" value="ECO:0007669"/>
    <property type="project" value="UniProtKB-UniRule"/>
</dbReference>
<dbReference type="PANTHER" id="PTHR43076">
    <property type="entry name" value="FO SYNTHASE (COFH)"/>
    <property type="match status" value="1"/>
</dbReference>
<dbReference type="EC" id="4.3.1.32" evidence="2 10"/>
<evidence type="ECO:0000256" key="5">
    <source>
        <dbReference type="ARBA" id="ARBA00022723"/>
    </source>
</evidence>
<reference evidence="12 13" key="1">
    <citation type="submission" date="2016-08" db="EMBL/GenBank/DDBJ databases">
        <authorList>
            <person name="Seilhamer J.J."/>
        </authorList>
    </citation>
    <scope>NUCLEOTIDE SEQUENCE [LARGE SCALE GENOMIC DNA]</scope>
    <source>
        <strain evidence="12">Buetzberg</strain>
    </source>
</reference>
<comment type="subunit">
    <text evidence="10">The FO synthase complex consists of two subunits, CofG and CofH.</text>
</comment>
<evidence type="ECO:0000256" key="1">
    <source>
        <dbReference type="ARBA" id="ARBA00004712"/>
    </source>
</evidence>
<dbReference type="InterPro" id="IPR034405">
    <property type="entry name" value="F420"/>
</dbReference>
<dbReference type="Gene3D" id="3.20.20.70">
    <property type="entry name" value="Aldolase class I"/>
    <property type="match status" value="1"/>
</dbReference>
<sequence>MPKLLKKDIISLLNAECNDVLSLMVDVNSKRIHETITYSKNVFLPLTDICRNECGYCTFKRKPEDPEAMILMKPSEVMKDLILADGYACREALFAFGEHADETVQVARALEDLGFGSMLEYLYFLCDETLKKTNLLPHSNPGILKKSELKYLREVNASMGLMLETTSQRVMETVAHKKSPGKEPKLRIETIENAGKLKIPFTTGLLIGIGETIEERAESLLEIRRLHDKYGHIQEIIVQNFKPKPGIPMQDFKEPSLLEMVKMVAVTKLLFPDVSVQVPPNLNWDTAQIFLMAGADDWGGVSPVSKDYVNPEAPWPELDELKNITEELGFQLEERLPVYPEFISEEFLSPRILEKIEKDSLKK</sequence>
<evidence type="ECO:0000313" key="13">
    <source>
        <dbReference type="Proteomes" id="UP000094707"/>
    </source>
</evidence>
<keyword evidence="12" id="KW-0808">Transferase</keyword>
<evidence type="ECO:0000256" key="7">
    <source>
        <dbReference type="ARBA" id="ARBA00023014"/>
    </source>
</evidence>
<name>A0A1D3L4U8_9EURY</name>
<dbReference type="InterPro" id="IPR058240">
    <property type="entry name" value="rSAM_sf"/>
</dbReference>
<feature type="binding site" evidence="10">
    <location>
        <position position="57"/>
    </location>
    <ligand>
        <name>[4Fe-4S] cluster</name>
        <dbReference type="ChEBI" id="CHEBI:49883"/>
        <note>4Fe-4S-S-AdoMet</note>
    </ligand>
</feature>
<keyword evidence="13" id="KW-1185">Reference proteome</keyword>
<dbReference type="NCBIfam" id="NF004884">
    <property type="entry name" value="PRK06245.1"/>
    <property type="match status" value="1"/>
</dbReference>
<dbReference type="STRING" id="118062.MCBB_2020"/>
<evidence type="ECO:0000256" key="3">
    <source>
        <dbReference type="ARBA" id="ARBA00022485"/>
    </source>
</evidence>
<dbReference type="SFLD" id="SFLDG01064">
    <property type="entry name" value="F420__menaquinone_cofactor_bio"/>
    <property type="match status" value="1"/>
</dbReference>
<dbReference type="AlphaFoldDB" id="A0A1D3L4U8"/>
<dbReference type="InterPro" id="IPR013785">
    <property type="entry name" value="Aldolase_TIM"/>
</dbReference>
<dbReference type="GO" id="GO:0016765">
    <property type="term" value="F:transferase activity, transferring alkyl or aryl (other than methyl) groups"/>
    <property type="evidence" value="ECO:0007669"/>
    <property type="project" value="InterPro"/>
</dbReference>
<evidence type="ECO:0000256" key="10">
    <source>
        <dbReference type="HAMAP-Rule" id="MF_01611"/>
    </source>
</evidence>
<dbReference type="HAMAP" id="MF_01611">
    <property type="entry name" value="FO_synth_sub1"/>
    <property type="match status" value="1"/>
</dbReference>
<dbReference type="Pfam" id="PF04055">
    <property type="entry name" value="Radical_SAM"/>
    <property type="match status" value="1"/>
</dbReference>
<protein>
    <recommendedName>
        <fullName evidence="2 10">7,8-didemethyl-8-hydroxy-5-deazariboflavin synthase</fullName>
        <ecNumber evidence="2 10">4.3.1.32</ecNumber>
    </recommendedName>
    <alternativeName>
        <fullName evidence="10">FO synthase subunit 1</fullName>
    </alternativeName>
</protein>
<keyword evidence="3 10" id="KW-0004">4Fe-4S</keyword>
<feature type="domain" description="Radical SAM core" evidence="11">
    <location>
        <begin position="36"/>
        <end position="281"/>
    </location>
</feature>
<evidence type="ECO:0000256" key="4">
    <source>
        <dbReference type="ARBA" id="ARBA00022691"/>
    </source>
</evidence>
<dbReference type="InterPro" id="IPR007197">
    <property type="entry name" value="rSAM"/>
</dbReference>
<dbReference type="CDD" id="cd01335">
    <property type="entry name" value="Radical_SAM"/>
    <property type="match status" value="1"/>
</dbReference>
<dbReference type="PROSITE" id="PS51918">
    <property type="entry name" value="RADICAL_SAM"/>
    <property type="match status" value="1"/>
</dbReference>
<comment type="pathway">
    <text evidence="1 10">Cofactor biosynthesis; coenzyme F0 biosynthesis.</text>
</comment>
<dbReference type="PATRIC" id="fig|129848.4.peg.2070"/>
<dbReference type="Proteomes" id="UP000094707">
    <property type="component" value="Chromosome I"/>
</dbReference>
<evidence type="ECO:0000313" key="12">
    <source>
        <dbReference type="EMBL" id="SCG86568.1"/>
    </source>
</evidence>
<gene>
    <name evidence="10 12" type="primary">cofG</name>
    <name evidence="12" type="ORF">MCBB_2020</name>
</gene>
<evidence type="ECO:0000256" key="2">
    <source>
        <dbReference type="ARBA" id="ARBA00012126"/>
    </source>
</evidence>
<comment type="function">
    <text evidence="10">Catalyzes the radical-mediated synthesis of 7,8-didemethyl-8-hydroxy-5-deazariboflavin (FO) from 5-amino-5-(4-hydroxybenzyl)-6-(D-ribitylimino)-5,6-dihydrouracil.</text>
</comment>
<accession>A0A1D3L4U8</accession>
<feature type="binding site" evidence="10">
    <location>
        <position position="50"/>
    </location>
    <ligand>
        <name>[4Fe-4S] cluster</name>
        <dbReference type="ChEBI" id="CHEBI:49883"/>
        <note>4Fe-4S-S-AdoMet</note>
    </ligand>
</feature>
<keyword evidence="7 10" id="KW-0411">Iron-sulfur</keyword>
<dbReference type="OrthoDB" id="35347at2157"/>
<comment type="cofactor">
    <cofactor evidence="10">
        <name>[4Fe-4S] cluster</name>
        <dbReference type="ChEBI" id="CHEBI:49883"/>
    </cofactor>
    <text evidence="10">Binds 1 [4Fe-4S] cluster. The cluster is coordinated with 3 cysteines and an exchangeable S-adenosyl-L-methionine.</text>
</comment>
<organism evidence="12 13">
    <name type="scientific">Methanobacterium congolense</name>
    <dbReference type="NCBI Taxonomy" id="118062"/>
    <lineage>
        <taxon>Archaea</taxon>
        <taxon>Methanobacteriati</taxon>
        <taxon>Methanobacteriota</taxon>
        <taxon>Methanomada group</taxon>
        <taxon>Methanobacteria</taxon>
        <taxon>Methanobacteriales</taxon>
        <taxon>Methanobacteriaceae</taxon>
        <taxon>Methanobacterium</taxon>
    </lineage>
</organism>
<keyword evidence="4 10" id="KW-0949">S-adenosyl-L-methionine</keyword>
<dbReference type="KEGG" id="mcub:MCBB_2020"/>
<dbReference type="InterPro" id="IPR019939">
    <property type="entry name" value="CofG_family"/>
</dbReference>
<dbReference type="NCBIfam" id="TIGR03550">
    <property type="entry name" value="F420_cofG"/>
    <property type="match status" value="1"/>
</dbReference>
<comment type="similarity">
    <text evidence="10">Belongs to the radical SAM superfamily. CofG family.</text>
</comment>
<dbReference type="SUPFAM" id="SSF102114">
    <property type="entry name" value="Radical SAM enzymes"/>
    <property type="match status" value="1"/>
</dbReference>
<evidence type="ECO:0000256" key="6">
    <source>
        <dbReference type="ARBA" id="ARBA00023004"/>
    </source>
</evidence>
<evidence type="ECO:0000256" key="9">
    <source>
        <dbReference type="ARBA" id="ARBA00048974"/>
    </source>
</evidence>
<dbReference type="RefSeq" id="WP_071907620.1">
    <property type="nucleotide sequence ID" value="NZ_LT607756.1"/>
</dbReference>
<dbReference type="SFLD" id="SFLDG01388">
    <property type="entry name" value="7_8-didemethyl-8-hydroxy-5-dea"/>
    <property type="match status" value="1"/>
</dbReference>
<evidence type="ECO:0000256" key="8">
    <source>
        <dbReference type="ARBA" id="ARBA00023239"/>
    </source>
</evidence>
<feature type="binding site" evidence="10">
    <location>
        <position position="54"/>
    </location>
    <ligand>
        <name>[4Fe-4S] cluster</name>
        <dbReference type="ChEBI" id="CHEBI:49883"/>
        <note>4Fe-4S-S-AdoMet</note>
    </ligand>
</feature>
<dbReference type="SFLD" id="SFLDS00029">
    <property type="entry name" value="Radical_SAM"/>
    <property type="match status" value="1"/>
</dbReference>
<comment type="catalytic activity">
    <reaction evidence="9 10">
        <text>5-amino-5-(4-hydroxybenzyl)-6-(D-ribitylimino)-5,6-dihydrouracil + S-adenosyl-L-methionine = 7,8-didemethyl-8-hydroxy-5-deazariboflavin + 5'-deoxyadenosine + L-methionine + NH4(+) + H(+)</text>
        <dbReference type="Rhea" id="RHEA:55204"/>
        <dbReference type="ChEBI" id="CHEBI:15378"/>
        <dbReference type="ChEBI" id="CHEBI:17319"/>
        <dbReference type="ChEBI" id="CHEBI:28938"/>
        <dbReference type="ChEBI" id="CHEBI:57844"/>
        <dbReference type="ChEBI" id="CHEBI:59789"/>
        <dbReference type="ChEBI" id="CHEBI:59904"/>
        <dbReference type="ChEBI" id="CHEBI:85936"/>
        <dbReference type="EC" id="4.3.1.32"/>
    </reaction>
</comment>